<dbReference type="Proteomes" id="UP001163823">
    <property type="component" value="Chromosome 14"/>
</dbReference>
<evidence type="ECO:0000313" key="2">
    <source>
        <dbReference type="Proteomes" id="UP001163823"/>
    </source>
</evidence>
<proteinExistence type="predicted"/>
<protein>
    <submittedName>
        <fullName evidence="1">Uncharacterized protein</fullName>
    </submittedName>
</protein>
<sequence>MHFFLSYLLKGIRKLHSLSSTTNVAIGTLKHWKHMNQRKPDSLSATTIVATWDPVTLWKLNNGKQEQKRVLADLYITEGWFGFVGDWFITDKSPNQLNLMPIEVPYKQRTFLEYRRLRKNWESSEMVEKGHQPNMREVTSAQDVGDSLSNAKFSIFSCTNAMFLMMMMT</sequence>
<evidence type="ECO:0000313" key="1">
    <source>
        <dbReference type="EMBL" id="KAJ7942637.1"/>
    </source>
</evidence>
<dbReference type="KEGG" id="qsa:O6P43_032280"/>
<keyword evidence="2" id="KW-1185">Reference proteome</keyword>
<organism evidence="1 2">
    <name type="scientific">Quillaja saponaria</name>
    <name type="common">Soap bark tree</name>
    <dbReference type="NCBI Taxonomy" id="32244"/>
    <lineage>
        <taxon>Eukaryota</taxon>
        <taxon>Viridiplantae</taxon>
        <taxon>Streptophyta</taxon>
        <taxon>Embryophyta</taxon>
        <taxon>Tracheophyta</taxon>
        <taxon>Spermatophyta</taxon>
        <taxon>Magnoliopsida</taxon>
        <taxon>eudicotyledons</taxon>
        <taxon>Gunneridae</taxon>
        <taxon>Pentapetalae</taxon>
        <taxon>rosids</taxon>
        <taxon>fabids</taxon>
        <taxon>Fabales</taxon>
        <taxon>Quillajaceae</taxon>
        <taxon>Quillaja</taxon>
    </lineage>
</organism>
<dbReference type="EMBL" id="JARAOO010000014">
    <property type="protein sequence ID" value="KAJ7942637.1"/>
    <property type="molecule type" value="Genomic_DNA"/>
</dbReference>
<gene>
    <name evidence="1" type="ORF">O6P43_032280</name>
</gene>
<name>A0AAD7KN37_QUISA</name>
<dbReference type="AlphaFoldDB" id="A0AAD7KN37"/>
<comment type="caution">
    <text evidence="1">The sequence shown here is derived from an EMBL/GenBank/DDBJ whole genome shotgun (WGS) entry which is preliminary data.</text>
</comment>
<accession>A0AAD7KN37</accession>
<reference evidence="1" key="1">
    <citation type="journal article" date="2023" name="Science">
        <title>Elucidation of the pathway for biosynthesis of saponin adjuvants from the soapbark tree.</title>
        <authorList>
            <person name="Reed J."/>
            <person name="Orme A."/>
            <person name="El-Demerdash A."/>
            <person name="Owen C."/>
            <person name="Martin L.B.B."/>
            <person name="Misra R.C."/>
            <person name="Kikuchi S."/>
            <person name="Rejzek M."/>
            <person name="Martin A.C."/>
            <person name="Harkess A."/>
            <person name="Leebens-Mack J."/>
            <person name="Louveau T."/>
            <person name="Stephenson M.J."/>
            <person name="Osbourn A."/>
        </authorList>
    </citation>
    <scope>NUCLEOTIDE SEQUENCE</scope>
    <source>
        <strain evidence="1">S10</strain>
    </source>
</reference>